<evidence type="ECO:0000313" key="2">
    <source>
        <dbReference type="Proteomes" id="UP001055811"/>
    </source>
</evidence>
<evidence type="ECO:0000313" key="1">
    <source>
        <dbReference type="EMBL" id="KAI3723555.1"/>
    </source>
</evidence>
<organism evidence="1 2">
    <name type="scientific">Cichorium intybus</name>
    <name type="common">Chicory</name>
    <dbReference type="NCBI Taxonomy" id="13427"/>
    <lineage>
        <taxon>Eukaryota</taxon>
        <taxon>Viridiplantae</taxon>
        <taxon>Streptophyta</taxon>
        <taxon>Embryophyta</taxon>
        <taxon>Tracheophyta</taxon>
        <taxon>Spermatophyta</taxon>
        <taxon>Magnoliopsida</taxon>
        <taxon>eudicotyledons</taxon>
        <taxon>Gunneridae</taxon>
        <taxon>Pentapetalae</taxon>
        <taxon>asterids</taxon>
        <taxon>campanulids</taxon>
        <taxon>Asterales</taxon>
        <taxon>Asteraceae</taxon>
        <taxon>Cichorioideae</taxon>
        <taxon>Cichorieae</taxon>
        <taxon>Cichoriinae</taxon>
        <taxon>Cichorium</taxon>
    </lineage>
</organism>
<comment type="caution">
    <text evidence="1">The sequence shown here is derived from an EMBL/GenBank/DDBJ whole genome shotgun (WGS) entry which is preliminary data.</text>
</comment>
<gene>
    <name evidence="1" type="ORF">L2E82_35211</name>
</gene>
<reference evidence="2" key="1">
    <citation type="journal article" date="2022" name="Mol. Ecol. Resour.">
        <title>The genomes of chicory, endive, great burdock and yacon provide insights into Asteraceae palaeo-polyploidization history and plant inulin production.</title>
        <authorList>
            <person name="Fan W."/>
            <person name="Wang S."/>
            <person name="Wang H."/>
            <person name="Wang A."/>
            <person name="Jiang F."/>
            <person name="Liu H."/>
            <person name="Zhao H."/>
            <person name="Xu D."/>
            <person name="Zhang Y."/>
        </authorList>
    </citation>
    <scope>NUCLEOTIDE SEQUENCE [LARGE SCALE GENOMIC DNA]</scope>
    <source>
        <strain evidence="2">cv. Punajuju</strain>
    </source>
</reference>
<protein>
    <submittedName>
        <fullName evidence="1">Uncharacterized protein</fullName>
    </submittedName>
</protein>
<dbReference type="Proteomes" id="UP001055811">
    <property type="component" value="Linkage Group LG06"/>
</dbReference>
<name>A0ACB9BNH1_CICIN</name>
<accession>A0ACB9BNH1</accession>
<sequence length="561" mass="63090">MASQSRSDTDTVTVANTNLHLSEDLKAYKPHLRALIHILSRHTLARAFFHPPPSIPLSVLQEIVFSATKCPSGYAITLPNNHRVVIDKKLFVEALHLPYHTSTLDQPFDGDLMAMIYKMGYLKMGGTNQLNRRLLGLLWSLYSGREVDYARILFDDFLNYIPSSLKPSGEAKLIMQKAKPYTAKTDSIFGEIRRLPEALLKLADPANSDIVSHITSTGGIEEYPPRSLKECEALKKPKKKASESSPSKQPLKKKQRKIITMPEPSSKDSESEHLEERQNSPGSEDTQDDPFMEENHNQPPPPPPKKNSPTPTQNPRVDFFPTFSQPPSDASEFDKWKFKHAVHERNEMVARLKQQFEYKQKELQTLLNFGSPSDSDPAHIKSERTRINALILQVDSFLHSSLEKLVDSSFYLFDTTDTTGISIGITNHHSLCDATTRHDFLKAWSLIAMHGTDELFLASGSLPFYERVVKYPSSLDEMALKKARISAINADYQPRQLHTVSRKQCFLMASELFGKALSEIVKKKNGLIEEGETLIKSVFVPVPGIGVAGSTKIKIYDLDFG</sequence>
<keyword evidence="2" id="KW-1185">Reference proteome</keyword>
<reference evidence="1 2" key="2">
    <citation type="journal article" date="2022" name="Mol. Ecol. Resour.">
        <title>The genomes of chicory, endive, great burdock and yacon provide insights into Asteraceae paleo-polyploidization history and plant inulin production.</title>
        <authorList>
            <person name="Fan W."/>
            <person name="Wang S."/>
            <person name="Wang H."/>
            <person name="Wang A."/>
            <person name="Jiang F."/>
            <person name="Liu H."/>
            <person name="Zhao H."/>
            <person name="Xu D."/>
            <person name="Zhang Y."/>
        </authorList>
    </citation>
    <scope>NUCLEOTIDE SEQUENCE [LARGE SCALE GENOMIC DNA]</scope>
    <source>
        <strain evidence="2">cv. Punajuju</strain>
        <tissue evidence="1">Leaves</tissue>
    </source>
</reference>
<dbReference type="EMBL" id="CM042014">
    <property type="protein sequence ID" value="KAI3723555.1"/>
    <property type="molecule type" value="Genomic_DNA"/>
</dbReference>
<proteinExistence type="predicted"/>